<dbReference type="AlphaFoldDB" id="A0A1G8CWV1"/>
<dbReference type="Pfam" id="PF13511">
    <property type="entry name" value="DUF4124"/>
    <property type="match status" value="1"/>
</dbReference>
<sequence length="183" mass="18970">MKGLTVAVSLLLCATGVQAETVYKCIDAQGRVTFTQQSCPNGKAPGLQVEVQNPRPSGVGESALMAPAAPMQAPPSSAAQPVPPPAPASGGTRVTVVGGSLEAPACSTGLSERDLRTAMVRKEIVPGMSRKEIESMFGTPSKQSSARGGGTSTYWNDRYLNVFSVDFDRNGCVESSYQSGASD</sequence>
<name>A0A1G8CWV1_9PSED</name>
<dbReference type="RefSeq" id="WP_170842757.1">
    <property type="nucleotide sequence ID" value="NZ_FNDS01000001.1"/>
</dbReference>
<feature type="signal peptide" evidence="2">
    <location>
        <begin position="1"/>
        <end position="19"/>
    </location>
</feature>
<dbReference type="Proteomes" id="UP000199636">
    <property type="component" value="Unassembled WGS sequence"/>
</dbReference>
<protein>
    <recommendedName>
        <fullName evidence="3">DUF4124 domain-containing protein</fullName>
    </recommendedName>
</protein>
<accession>A0A1G8CWV1</accession>
<dbReference type="InterPro" id="IPR025392">
    <property type="entry name" value="DUF4124"/>
</dbReference>
<organism evidence="4 5">
    <name type="scientific">Pseudomonas panipatensis</name>
    <dbReference type="NCBI Taxonomy" id="428992"/>
    <lineage>
        <taxon>Bacteria</taxon>
        <taxon>Pseudomonadati</taxon>
        <taxon>Pseudomonadota</taxon>
        <taxon>Gammaproteobacteria</taxon>
        <taxon>Pseudomonadales</taxon>
        <taxon>Pseudomonadaceae</taxon>
        <taxon>Pseudomonas</taxon>
    </lineage>
</organism>
<evidence type="ECO:0000259" key="3">
    <source>
        <dbReference type="Pfam" id="PF13511"/>
    </source>
</evidence>
<feature type="compositionally biased region" description="Low complexity" evidence="1">
    <location>
        <begin position="68"/>
        <end position="80"/>
    </location>
</feature>
<gene>
    <name evidence="4" type="ORF">SAMN05216272_101811</name>
</gene>
<evidence type="ECO:0000256" key="2">
    <source>
        <dbReference type="SAM" id="SignalP"/>
    </source>
</evidence>
<dbReference type="EMBL" id="FNDS01000001">
    <property type="protein sequence ID" value="SDH49932.1"/>
    <property type="molecule type" value="Genomic_DNA"/>
</dbReference>
<feature type="region of interest" description="Disordered" evidence="1">
    <location>
        <begin position="68"/>
        <end position="91"/>
    </location>
</feature>
<proteinExistence type="predicted"/>
<evidence type="ECO:0000256" key="1">
    <source>
        <dbReference type="SAM" id="MobiDB-lite"/>
    </source>
</evidence>
<feature type="domain" description="DUF4124" evidence="3">
    <location>
        <begin position="10"/>
        <end position="58"/>
    </location>
</feature>
<reference evidence="5" key="1">
    <citation type="submission" date="2016-10" db="EMBL/GenBank/DDBJ databases">
        <authorList>
            <person name="Varghese N."/>
            <person name="Submissions S."/>
        </authorList>
    </citation>
    <scope>NUCLEOTIDE SEQUENCE [LARGE SCALE GENOMIC DNA]</scope>
    <source>
        <strain evidence="5">CCM 7469</strain>
    </source>
</reference>
<feature type="chain" id="PRO_5011478202" description="DUF4124 domain-containing protein" evidence="2">
    <location>
        <begin position="20"/>
        <end position="183"/>
    </location>
</feature>
<evidence type="ECO:0000313" key="5">
    <source>
        <dbReference type="Proteomes" id="UP000199636"/>
    </source>
</evidence>
<evidence type="ECO:0000313" key="4">
    <source>
        <dbReference type="EMBL" id="SDH49932.1"/>
    </source>
</evidence>
<keyword evidence="5" id="KW-1185">Reference proteome</keyword>
<keyword evidence="2" id="KW-0732">Signal</keyword>